<accession>A0A423SIR3</accession>
<name>A0A423SIR3_PENVA</name>
<keyword evidence="3" id="KW-1185">Reference proteome</keyword>
<feature type="region of interest" description="Disordered" evidence="1">
    <location>
        <begin position="166"/>
        <end position="215"/>
    </location>
</feature>
<sequence length="419" mass="45679">MTNDAASSLAEQMLLPLSIRASLPAFCLLTSLQLVSRFPPASLWAPSSFVSPSRFPPASCLLPGSLQLPVFFQLPSGHAKASSRPSSFHLQSFQLELSFLYVSFGIAPAFFPRIFPPLSFSFHLPPLQIPSIFSQPTPIAPPVGFSFPPTCRSIFHLDPPPIIPPSPLQPTSSSLPHLLNPPPPPGLSQPLSTYPSLSAPHPSITQLDPSLHPPHPSLLIAPIPPSRSHPPLPTFQLDPPSVLPHPPIPLIAPTPLHLPPASPQHPSGFLDPHLSLGGLSCDQGSSGMKYKDELVETYSLNVREGKRERTGEEEGWRERARAERGRRKVGERKREERGGRGVGERGGRGAEREKESEREEEERNSPGRKLSSPHPHPTPYSTSLSHPTPPTSPIHPHLALTSLCHTVYSPVHSYSLFPF</sequence>
<dbReference type="Proteomes" id="UP000283509">
    <property type="component" value="Unassembled WGS sequence"/>
</dbReference>
<comment type="caution">
    <text evidence="2">The sequence shown here is derived from an EMBL/GenBank/DDBJ whole genome shotgun (WGS) entry which is preliminary data.</text>
</comment>
<evidence type="ECO:0000256" key="1">
    <source>
        <dbReference type="SAM" id="MobiDB-lite"/>
    </source>
</evidence>
<evidence type="ECO:0000313" key="3">
    <source>
        <dbReference type="Proteomes" id="UP000283509"/>
    </source>
</evidence>
<dbReference type="EMBL" id="QCYY01003328">
    <property type="protein sequence ID" value="ROT64092.1"/>
    <property type="molecule type" value="Genomic_DNA"/>
</dbReference>
<feature type="compositionally biased region" description="Basic and acidic residues" evidence="1">
    <location>
        <begin position="332"/>
        <end position="365"/>
    </location>
</feature>
<dbReference type="AlphaFoldDB" id="A0A423SIR3"/>
<reference evidence="2 3" key="2">
    <citation type="submission" date="2019-01" db="EMBL/GenBank/DDBJ databases">
        <title>The decoding of complex shrimp genome reveals the adaptation for benthos swimmer, frequently molting mechanism and breeding impact on genome.</title>
        <authorList>
            <person name="Sun Y."/>
            <person name="Gao Y."/>
            <person name="Yu Y."/>
        </authorList>
    </citation>
    <scope>NUCLEOTIDE SEQUENCE [LARGE SCALE GENOMIC DNA]</scope>
    <source>
        <tissue evidence="2">Muscle</tissue>
    </source>
</reference>
<feature type="region of interest" description="Disordered" evidence="1">
    <location>
        <begin position="304"/>
        <end position="393"/>
    </location>
</feature>
<feature type="compositionally biased region" description="Basic and acidic residues" evidence="1">
    <location>
        <begin position="304"/>
        <end position="323"/>
    </location>
</feature>
<feature type="compositionally biased region" description="Low complexity" evidence="1">
    <location>
        <begin position="169"/>
        <end position="178"/>
    </location>
</feature>
<evidence type="ECO:0000313" key="2">
    <source>
        <dbReference type="EMBL" id="ROT64092.1"/>
    </source>
</evidence>
<gene>
    <name evidence="2" type="ORF">C7M84_017983</name>
</gene>
<reference evidence="2 3" key="1">
    <citation type="submission" date="2018-04" db="EMBL/GenBank/DDBJ databases">
        <authorList>
            <person name="Zhang X."/>
            <person name="Yuan J."/>
            <person name="Li F."/>
            <person name="Xiang J."/>
        </authorList>
    </citation>
    <scope>NUCLEOTIDE SEQUENCE [LARGE SCALE GENOMIC DNA]</scope>
    <source>
        <tissue evidence="2">Muscle</tissue>
    </source>
</reference>
<protein>
    <submittedName>
        <fullName evidence="2">Uncharacterized protein</fullName>
    </submittedName>
</protein>
<proteinExistence type="predicted"/>
<organism evidence="2 3">
    <name type="scientific">Penaeus vannamei</name>
    <name type="common">Whiteleg shrimp</name>
    <name type="synonym">Litopenaeus vannamei</name>
    <dbReference type="NCBI Taxonomy" id="6689"/>
    <lineage>
        <taxon>Eukaryota</taxon>
        <taxon>Metazoa</taxon>
        <taxon>Ecdysozoa</taxon>
        <taxon>Arthropoda</taxon>
        <taxon>Crustacea</taxon>
        <taxon>Multicrustacea</taxon>
        <taxon>Malacostraca</taxon>
        <taxon>Eumalacostraca</taxon>
        <taxon>Eucarida</taxon>
        <taxon>Decapoda</taxon>
        <taxon>Dendrobranchiata</taxon>
        <taxon>Penaeoidea</taxon>
        <taxon>Penaeidae</taxon>
        <taxon>Penaeus</taxon>
    </lineage>
</organism>